<keyword evidence="4" id="KW-1185">Reference proteome</keyword>
<evidence type="ECO:0000256" key="1">
    <source>
        <dbReference type="ARBA" id="ARBA00022747"/>
    </source>
</evidence>
<dbReference type="Gene3D" id="3.90.220.20">
    <property type="entry name" value="DNA methylase specificity domains"/>
    <property type="match status" value="2"/>
</dbReference>
<dbReference type="SUPFAM" id="SSF116734">
    <property type="entry name" value="DNA methylase specificity domain"/>
    <property type="match status" value="2"/>
</dbReference>
<keyword evidence="2" id="KW-0238">DNA-binding</keyword>
<sequence>MEAENYLASGYGTRISIEAKERGWARLHTVANISQPSRLKGTVVSQEFGKPYLSATQIFDVRPFSRRFLSLGKIKVPKALEVDGGEILVTRSGSVGRATLAHSVHVGHIISDDLLRIDAIDPDWWGWIYAYLRAPTVREMMKAAQYGHIIKHLETHHLDELPIITPSVPRIITECQAATEKILDSRNQAFLKINEAEALFEKQFPTSETAADASAFIRRASEALFRNRRRFDAWSHNPEKEEIERRLNASCKGWTTLEEAGCEVWLPNRFKRIPAEDGVELIDSSQIFELNPDYNRRISAAGIADKNNGRVEPGWIMMSRSGQVYGLLGSVAMATEQHAGKVVSDDVIRIAPSEDLRPGYLYVAISHSSLGRPRAKALAYGSSIPHVEVEDLKGFSIPRLTPEIEKQISDLAEEAFKLWSEADERENAIADTAEAEITDFLSRKTASK</sequence>
<dbReference type="InterPro" id="IPR044946">
    <property type="entry name" value="Restrct_endonuc_typeI_TRD_sf"/>
</dbReference>
<gene>
    <name evidence="3" type="ORF">JCR33_24215</name>
</gene>
<keyword evidence="1" id="KW-0680">Restriction system</keyword>
<dbReference type="AlphaFoldDB" id="A0A934MFM8"/>
<name>A0A934MFM8_9HYPH</name>
<dbReference type="Proteomes" id="UP000609531">
    <property type="component" value="Unassembled WGS sequence"/>
</dbReference>
<evidence type="ECO:0000313" key="4">
    <source>
        <dbReference type="Proteomes" id="UP000609531"/>
    </source>
</evidence>
<proteinExistence type="predicted"/>
<dbReference type="EMBL" id="JAEKJA010000043">
    <property type="protein sequence ID" value="MBJ3778827.1"/>
    <property type="molecule type" value="Genomic_DNA"/>
</dbReference>
<dbReference type="InterPro" id="IPR052021">
    <property type="entry name" value="Type-I_RS_S_subunit"/>
</dbReference>
<dbReference type="GO" id="GO:0009307">
    <property type="term" value="P:DNA restriction-modification system"/>
    <property type="evidence" value="ECO:0007669"/>
    <property type="project" value="UniProtKB-KW"/>
</dbReference>
<evidence type="ECO:0000256" key="2">
    <source>
        <dbReference type="ARBA" id="ARBA00023125"/>
    </source>
</evidence>
<dbReference type="GO" id="GO:0003677">
    <property type="term" value="F:DNA binding"/>
    <property type="evidence" value="ECO:0007669"/>
    <property type="project" value="UniProtKB-KW"/>
</dbReference>
<dbReference type="PANTHER" id="PTHR30408:SF12">
    <property type="entry name" value="TYPE I RESTRICTION ENZYME MJAVIII SPECIFICITY SUBUNIT"/>
    <property type="match status" value="1"/>
</dbReference>
<evidence type="ECO:0008006" key="5">
    <source>
        <dbReference type="Google" id="ProtNLM"/>
    </source>
</evidence>
<organism evidence="3 4">
    <name type="scientific">Acuticoccus mangrovi</name>
    <dbReference type="NCBI Taxonomy" id="2796142"/>
    <lineage>
        <taxon>Bacteria</taxon>
        <taxon>Pseudomonadati</taxon>
        <taxon>Pseudomonadota</taxon>
        <taxon>Alphaproteobacteria</taxon>
        <taxon>Hyphomicrobiales</taxon>
        <taxon>Amorphaceae</taxon>
        <taxon>Acuticoccus</taxon>
    </lineage>
</organism>
<dbReference type="RefSeq" id="WP_198884728.1">
    <property type="nucleotide sequence ID" value="NZ_JAEKJA010000043.1"/>
</dbReference>
<accession>A0A934MFM8</accession>
<dbReference type="PANTHER" id="PTHR30408">
    <property type="entry name" value="TYPE-1 RESTRICTION ENZYME ECOKI SPECIFICITY PROTEIN"/>
    <property type="match status" value="1"/>
</dbReference>
<protein>
    <recommendedName>
        <fullName evidence="5">Type I restriction modification DNA specificity domain-containing protein</fullName>
    </recommendedName>
</protein>
<evidence type="ECO:0000313" key="3">
    <source>
        <dbReference type="EMBL" id="MBJ3778827.1"/>
    </source>
</evidence>
<comment type="caution">
    <text evidence="3">The sequence shown here is derived from an EMBL/GenBank/DDBJ whole genome shotgun (WGS) entry which is preliminary data.</text>
</comment>
<reference evidence="3" key="1">
    <citation type="submission" date="2020-12" db="EMBL/GenBank/DDBJ databases">
        <title>Bacterial taxonomy.</title>
        <authorList>
            <person name="Pan X."/>
        </authorList>
    </citation>
    <scope>NUCLEOTIDE SEQUENCE</scope>
    <source>
        <strain evidence="3">B2012</strain>
    </source>
</reference>